<protein>
    <recommendedName>
        <fullName evidence="1">SBF1/SBF2 domain-containing protein</fullName>
    </recommendedName>
</protein>
<gene>
    <name evidence="2" type="ORF">SteCoe_628</name>
</gene>
<feature type="domain" description="SBF1/SBF2" evidence="1">
    <location>
        <begin position="144"/>
        <end position="277"/>
    </location>
</feature>
<dbReference type="Pfam" id="PF12335">
    <property type="entry name" value="SBF2"/>
    <property type="match status" value="1"/>
</dbReference>
<dbReference type="EMBL" id="MPUH01000006">
    <property type="protein sequence ID" value="OMJ95903.1"/>
    <property type="molecule type" value="Genomic_DNA"/>
</dbReference>
<sequence length="338" mass="39331">MQTLKKCVNIALDNYKIVNQLFNQSIKNYNNSIEAILETFNSYEEKRCKCLEDSLRILCKIIVEKSENMQSPKIEMNEFLVIKEFKKSDFLLEEMQVSIYSGTHPLFQDSEKGLQTSFFEKGGVSNGTQPAVEKMYRKELDFIIEKVWENKILTENECMKLNKRINDHIGRKAWMWSLNRKRSQGCFQLSNESFNIIGELFLQALSNCENSNDIATAKNCLILSQTFYKDPPKTYIQSFIIDHPIWKSINFWEKALDSSIIDELKKQGIDSSQDLSQTKSLIALQLISFGIIMMDFKLPKNLIQHIINTLTKSYSIPSDETQKIMLSIQESYDSYYKT</sequence>
<name>A0A1R2D3T2_9CILI</name>
<reference evidence="2 3" key="1">
    <citation type="submission" date="2016-11" db="EMBL/GenBank/DDBJ databases">
        <title>The macronuclear genome of Stentor coeruleus: a giant cell with tiny introns.</title>
        <authorList>
            <person name="Slabodnick M."/>
            <person name="Ruby J.G."/>
            <person name="Reiff S.B."/>
            <person name="Swart E.C."/>
            <person name="Gosai S."/>
            <person name="Prabakaran S."/>
            <person name="Witkowska E."/>
            <person name="Larue G.E."/>
            <person name="Fisher S."/>
            <person name="Freeman R.M."/>
            <person name="Gunawardena J."/>
            <person name="Chu W."/>
            <person name="Stover N.A."/>
            <person name="Gregory B.D."/>
            <person name="Nowacki M."/>
            <person name="Derisi J."/>
            <person name="Roy S.W."/>
            <person name="Marshall W.F."/>
            <person name="Sood P."/>
        </authorList>
    </citation>
    <scope>NUCLEOTIDE SEQUENCE [LARGE SCALE GENOMIC DNA]</scope>
    <source>
        <strain evidence="2">WM001</strain>
    </source>
</reference>
<organism evidence="2 3">
    <name type="scientific">Stentor coeruleus</name>
    <dbReference type="NCBI Taxonomy" id="5963"/>
    <lineage>
        <taxon>Eukaryota</taxon>
        <taxon>Sar</taxon>
        <taxon>Alveolata</taxon>
        <taxon>Ciliophora</taxon>
        <taxon>Postciliodesmatophora</taxon>
        <taxon>Heterotrichea</taxon>
        <taxon>Heterotrichida</taxon>
        <taxon>Stentoridae</taxon>
        <taxon>Stentor</taxon>
    </lineage>
</organism>
<evidence type="ECO:0000259" key="1">
    <source>
        <dbReference type="Pfam" id="PF12335"/>
    </source>
</evidence>
<proteinExistence type="predicted"/>
<comment type="caution">
    <text evidence="2">The sequence shown here is derived from an EMBL/GenBank/DDBJ whole genome shotgun (WGS) entry which is preliminary data.</text>
</comment>
<evidence type="ECO:0000313" key="2">
    <source>
        <dbReference type="EMBL" id="OMJ95903.1"/>
    </source>
</evidence>
<dbReference type="Proteomes" id="UP000187209">
    <property type="component" value="Unassembled WGS sequence"/>
</dbReference>
<evidence type="ECO:0000313" key="3">
    <source>
        <dbReference type="Proteomes" id="UP000187209"/>
    </source>
</evidence>
<accession>A0A1R2D3T2</accession>
<dbReference type="AlphaFoldDB" id="A0A1R2D3T2"/>
<dbReference type="InterPro" id="IPR022096">
    <property type="entry name" value="SBF1/SBF2"/>
</dbReference>
<keyword evidence="3" id="KW-1185">Reference proteome</keyword>